<feature type="transmembrane region" description="Helical" evidence="5">
    <location>
        <begin position="132"/>
        <end position="153"/>
    </location>
</feature>
<keyword evidence="7" id="KW-1185">Reference proteome</keyword>
<dbReference type="Proteomes" id="UP000253551">
    <property type="component" value="Unassembled WGS sequence"/>
</dbReference>
<evidence type="ECO:0000256" key="5">
    <source>
        <dbReference type="SAM" id="Phobius"/>
    </source>
</evidence>
<feature type="transmembrane region" description="Helical" evidence="5">
    <location>
        <begin position="107"/>
        <end position="125"/>
    </location>
</feature>
<keyword evidence="2 5" id="KW-0812">Transmembrane</keyword>
<comment type="caution">
    <text evidence="6">The sequence shown here is derived from an EMBL/GenBank/DDBJ whole genome shotgun (WGS) entry which is preliminary data.</text>
</comment>
<accession>A0A367IS72</accession>
<sequence length="367" mass="40291">MNAIKEERNQDSVVIQVEEVHSHVTLPSQQRMSENSALTIDMVTPEKKEQDESCKDSQNCKTQVRFLDVFSLWCSIESNFDDLSFFILFFIAAVIYLPLPFGHPAMPAFRLLLDFTMTILLFSAVSRLPRKILVVFNPIVVASACTMAGIAYFERVKGFDIYHGVNLYKTGITFISLVEKTNVGWPGAGDVLSATMDVSIISLAFNIYKNRPDQFRQWIIVVASILPTAFLVMFITPLFAHTIGCKPEDSIVWSSRSVTAAIGMVIGRALGANQSVVTCIIIFTGVMGPIFGNTLFRIARVKEDDYMTRGITMGAHSHGVGTTYLLTTKQTRASGMSSIAFAVFGTIGVIVASIPALSSIIESLSGL</sequence>
<keyword evidence="4 5" id="KW-0472">Membrane</keyword>
<organism evidence="6 7">
    <name type="scientific">Rhizopus stolonifer</name>
    <name type="common">Rhizopus nigricans</name>
    <dbReference type="NCBI Taxonomy" id="4846"/>
    <lineage>
        <taxon>Eukaryota</taxon>
        <taxon>Fungi</taxon>
        <taxon>Fungi incertae sedis</taxon>
        <taxon>Mucoromycota</taxon>
        <taxon>Mucoromycotina</taxon>
        <taxon>Mucoromycetes</taxon>
        <taxon>Mucorales</taxon>
        <taxon>Mucorineae</taxon>
        <taxon>Rhizopodaceae</taxon>
        <taxon>Rhizopus</taxon>
    </lineage>
</organism>
<gene>
    <name evidence="6" type="ORF">CU098_001399</name>
</gene>
<evidence type="ECO:0000256" key="2">
    <source>
        <dbReference type="ARBA" id="ARBA00022692"/>
    </source>
</evidence>
<evidence type="ECO:0000313" key="7">
    <source>
        <dbReference type="Proteomes" id="UP000253551"/>
    </source>
</evidence>
<evidence type="ECO:0000256" key="4">
    <source>
        <dbReference type="ARBA" id="ARBA00023136"/>
    </source>
</evidence>
<reference evidence="6 7" key="1">
    <citation type="journal article" date="2018" name="G3 (Bethesda)">
        <title>Phylogenetic and Phylogenomic Definition of Rhizopus Species.</title>
        <authorList>
            <person name="Gryganskyi A.P."/>
            <person name="Golan J."/>
            <person name="Dolatabadi S."/>
            <person name="Mondo S."/>
            <person name="Robb S."/>
            <person name="Idnurm A."/>
            <person name="Muszewska A."/>
            <person name="Steczkiewicz K."/>
            <person name="Masonjones S."/>
            <person name="Liao H.L."/>
            <person name="Gajdeczka M.T."/>
            <person name="Anike F."/>
            <person name="Vuek A."/>
            <person name="Anishchenko I.M."/>
            <person name="Voigt K."/>
            <person name="de Hoog G.S."/>
            <person name="Smith M.E."/>
            <person name="Heitman J."/>
            <person name="Vilgalys R."/>
            <person name="Stajich J.E."/>
        </authorList>
    </citation>
    <scope>NUCLEOTIDE SEQUENCE [LARGE SCALE GENOMIC DNA]</scope>
    <source>
        <strain evidence="6 7">LSU 92-RS-03</strain>
    </source>
</reference>
<evidence type="ECO:0000256" key="1">
    <source>
        <dbReference type="ARBA" id="ARBA00004141"/>
    </source>
</evidence>
<protein>
    <recommendedName>
        <fullName evidence="8">LrgB-like protein</fullName>
    </recommendedName>
</protein>
<dbReference type="AlphaFoldDB" id="A0A367IS72"/>
<evidence type="ECO:0000256" key="3">
    <source>
        <dbReference type="ARBA" id="ARBA00022989"/>
    </source>
</evidence>
<evidence type="ECO:0000313" key="6">
    <source>
        <dbReference type="EMBL" id="RCH80502.1"/>
    </source>
</evidence>
<evidence type="ECO:0008006" key="8">
    <source>
        <dbReference type="Google" id="ProtNLM"/>
    </source>
</evidence>
<feature type="transmembrane region" description="Helical" evidence="5">
    <location>
        <begin position="218"/>
        <end position="239"/>
    </location>
</feature>
<dbReference type="GO" id="GO:0016020">
    <property type="term" value="C:membrane"/>
    <property type="evidence" value="ECO:0007669"/>
    <property type="project" value="UniProtKB-SubCell"/>
</dbReference>
<name>A0A367IS72_RHIST</name>
<feature type="transmembrane region" description="Helical" evidence="5">
    <location>
        <begin position="275"/>
        <end position="299"/>
    </location>
</feature>
<dbReference type="InterPro" id="IPR007300">
    <property type="entry name" value="CidB/LrgB"/>
</dbReference>
<dbReference type="EMBL" id="PJQM01005965">
    <property type="protein sequence ID" value="RCH80502.1"/>
    <property type="molecule type" value="Genomic_DNA"/>
</dbReference>
<dbReference type="PANTHER" id="PTHR30249">
    <property type="entry name" value="PUTATIVE SEROTONIN TRANSPORTER"/>
    <property type="match status" value="1"/>
</dbReference>
<feature type="transmembrane region" description="Helical" evidence="5">
    <location>
        <begin position="339"/>
        <end position="361"/>
    </location>
</feature>
<dbReference type="Pfam" id="PF04172">
    <property type="entry name" value="LrgB"/>
    <property type="match status" value="1"/>
</dbReference>
<dbReference type="OrthoDB" id="2502820at2759"/>
<proteinExistence type="predicted"/>
<dbReference type="PANTHER" id="PTHR30249:SF0">
    <property type="entry name" value="PLASTIDAL GLYCOLATE_GLYCERATE TRANSLOCATOR 1, CHLOROPLASTIC"/>
    <property type="match status" value="1"/>
</dbReference>
<comment type="subcellular location">
    <subcellularLocation>
        <location evidence="1">Membrane</location>
        <topology evidence="1">Multi-pass membrane protein</topology>
    </subcellularLocation>
</comment>
<feature type="transmembrane region" description="Helical" evidence="5">
    <location>
        <begin position="83"/>
        <end position="101"/>
    </location>
</feature>
<keyword evidence="3 5" id="KW-1133">Transmembrane helix</keyword>